<evidence type="ECO:0000259" key="2">
    <source>
        <dbReference type="Pfam" id="PF15749"/>
    </source>
</evidence>
<dbReference type="GO" id="GO:0003682">
    <property type="term" value="F:chromatin binding"/>
    <property type="evidence" value="ECO:0007669"/>
    <property type="project" value="TreeGrafter"/>
</dbReference>
<dbReference type="STRING" id="30019.A0A0M5JAZ5"/>
<dbReference type="OMA" id="CIQCKMY"/>
<dbReference type="SMR" id="A0A0M5JAZ5"/>
<accession>A0A0M5JAZ5</accession>
<dbReference type="Proteomes" id="UP000494163">
    <property type="component" value="Chromosome 3L"/>
</dbReference>
<feature type="domain" description="MRN complex-interacting protein N-terminal" evidence="2">
    <location>
        <begin position="7"/>
        <end position="95"/>
    </location>
</feature>
<evidence type="ECO:0000313" key="4">
    <source>
        <dbReference type="Proteomes" id="UP000494163"/>
    </source>
</evidence>
<sequence>MPQEFRVLQCAHCSLYQVDIVKKANKWECKICRQKQFLGKEFFRDFNASACRTKVQQLNLERGQKQEAQDELRLLKAQEEPTCSGKPERTQERKSKWADYVDEPNAQER</sequence>
<reference evidence="3 4" key="1">
    <citation type="submission" date="2015-08" db="EMBL/GenBank/DDBJ databases">
        <title>Ancestral chromatin configuration constrains chromatin evolution on differentiating sex chromosomes in Drosophila.</title>
        <authorList>
            <person name="Zhou Q."/>
            <person name="Bachtrog D."/>
        </authorList>
    </citation>
    <scope>NUCLEOTIDE SEQUENCE [LARGE SCALE GENOMIC DNA]</scope>
    <source>
        <tissue evidence="3">Whole larvae</tissue>
    </source>
</reference>
<dbReference type="InterPro" id="IPR032739">
    <property type="entry name" value="MRNIP"/>
</dbReference>
<dbReference type="OrthoDB" id="5960226at2759"/>
<name>A0A0M5JAZ5_DROBS</name>
<dbReference type="Pfam" id="PF15749">
    <property type="entry name" value="MRNIP"/>
    <property type="match status" value="1"/>
</dbReference>
<feature type="compositionally biased region" description="Basic and acidic residues" evidence="1">
    <location>
        <begin position="86"/>
        <end position="99"/>
    </location>
</feature>
<evidence type="ECO:0000313" key="3">
    <source>
        <dbReference type="EMBL" id="ALC43244.1"/>
    </source>
</evidence>
<dbReference type="PANTHER" id="PTHR15863">
    <property type="entry name" value="MRN COMPLEX-INTERACTING PROTEIN"/>
    <property type="match status" value="1"/>
</dbReference>
<keyword evidence="4" id="KW-1185">Reference proteome</keyword>
<proteinExistence type="predicted"/>
<organism evidence="3 4">
    <name type="scientific">Drosophila busckii</name>
    <name type="common">Fruit fly</name>
    <dbReference type="NCBI Taxonomy" id="30019"/>
    <lineage>
        <taxon>Eukaryota</taxon>
        <taxon>Metazoa</taxon>
        <taxon>Ecdysozoa</taxon>
        <taxon>Arthropoda</taxon>
        <taxon>Hexapoda</taxon>
        <taxon>Insecta</taxon>
        <taxon>Pterygota</taxon>
        <taxon>Neoptera</taxon>
        <taxon>Endopterygota</taxon>
        <taxon>Diptera</taxon>
        <taxon>Brachycera</taxon>
        <taxon>Muscomorpha</taxon>
        <taxon>Ephydroidea</taxon>
        <taxon>Drosophilidae</taxon>
        <taxon>Drosophila</taxon>
    </lineage>
</organism>
<dbReference type="GO" id="GO:0005634">
    <property type="term" value="C:nucleus"/>
    <property type="evidence" value="ECO:0007669"/>
    <property type="project" value="TreeGrafter"/>
</dbReference>
<feature type="region of interest" description="Disordered" evidence="1">
    <location>
        <begin position="69"/>
        <end position="109"/>
    </location>
</feature>
<protein>
    <submittedName>
        <fullName evidence="3">CG43295</fullName>
    </submittedName>
</protein>
<dbReference type="PANTHER" id="PTHR15863:SF2">
    <property type="entry name" value="MRN COMPLEX-INTERACTING PROTEIN"/>
    <property type="match status" value="1"/>
</dbReference>
<dbReference type="AlphaFoldDB" id="A0A0M5JAZ5"/>
<feature type="compositionally biased region" description="Basic and acidic residues" evidence="1">
    <location>
        <begin position="69"/>
        <end position="79"/>
    </location>
</feature>
<dbReference type="EMBL" id="CP012525">
    <property type="protein sequence ID" value="ALC43244.1"/>
    <property type="molecule type" value="Genomic_DNA"/>
</dbReference>
<dbReference type="InterPro" id="IPR049472">
    <property type="entry name" value="MRNIP_N"/>
</dbReference>
<dbReference type="GO" id="GO:0007095">
    <property type="term" value="P:mitotic G2 DNA damage checkpoint signaling"/>
    <property type="evidence" value="ECO:0007669"/>
    <property type="project" value="TreeGrafter"/>
</dbReference>
<gene>
    <name evidence="3" type="ORF">Dbus_chr3Lg410</name>
</gene>
<evidence type="ECO:0000256" key="1">
    <source>
        <dbReference type="SAM" id="MobiDB-lite"/>
    </source>
</evidence>